<evidence type="ECO:0000313" key="11">
    <source>
        <dbReference type="Proteomes" id="UP000032266"/>
    </source>
</evidence>
<dbReference type="SUPFAM" id="SSF51126">
    <property type="entry name" value="Pectin lyase-like"/>
    <property type="match status" value="1"/>
</dbReference>
<dbReference type="GO" id="GO:0000272">
    <property type="term" value="P:polysaccharide catabolic process"/>
    <property type="evidence" value="ECO:0007669"/>
    <property type="project" value="UniProtKB-KW"/>
</dbReference>
<dbReference type="SUPFAM" id="SSF50370">
    <property type="entry name" value="Ricin B-like lectins"/>
    <property type="match status" value="1"/>
</dbReference>
<comment type="catalytic activity">
    <reaction evidence="4">
        <text>Eliminative cleavage of (1-&gt;4)-alpha-D-galacturonan methyl ester to give oligosaccharides with 4-deoxy-6-O-methyl-alpha-D-galact-4-enuronosyl groups at their non-reducing ends.</text>
        <dbReference type="EC" id="4.2.2.10"/>
    </reaction>
</comment>
<keyword evidence="3 7" id="KW-0456">Lyase</keyword>
<dbReference type="AlphaFoldDB" id="A0A0C5VQ50"/>
<dbReference type="InterPro" id="IPR012334">
    <property type="entry name" value="Pectin_lyas_fold"/>
</dbReference>
<feature type="domain" description="Ricin B lectin" evidence="8">
    <location>
        <begin position="43"/>
        <end position="178"/>
    </location>
</feature>
<evidence type="ECO:0000256" key="1">
    <source>
        <dbReference type="ARBA" id="ARBA00023157"/>
    </source>
</evidence>
<comment type="function">
    <text evidence="5">Pectinolytic enzymes consist of four classes of enzymes: pectin lyase, polygalacturonase, pectin methylesterase and rhamnogalacturonase. Among pectinolytic enzymes, pectin lyase is the most important in depolymerization of pectin, since it cleaves internal glycosidic bonds of highly methylated pectins.</text>
</comment>
<dbReference type="InterPro" id="IPR045032">
    <property type="entry name" value="PEL"/>
</dbReference>
<keyword evidence="2" id="KW-0325">Glycoprotein</keyword>
<dbReference type="SMART" id="SM00458">
    <property type="entry name" value="RICIN"/>
    <property type="match status" value="1"/>
</dbReference>
<reference evidence="10 11" key="1">
    <citation type="submission" date="2014-01" db="EMBL/GenBank/DDBJ databases">
        <title>Full genme sequencing of cellulolytic bacterium Gynuella sunshinyii YC6258T gen. nov., sp. nov.</title>
        <authorList>
            <person name="Khan H."/>
            <person name="Chung E.J."/>
            <person name="Chung Y.R."/>
        </authorList>
    </citation>
    <scope>NUCLEOTIDE SEQUENCE [LARGE SCALE GENOMIC DNA]</scope>
    <source>
        <strain evidence="10 11">YC6258</strain>
    </source>
</reference>
<dbReference type="Gene3D" id="2.80.10.50">
    <property type="match status" value="3"/>
</dbReference>
<proteinExistence type="inferred from homology"/>
<keyword evidence="7" id="KW-0964">Secreted</keyword>
<dbReference type="STRING" id="1445510.YC6258_03527"/>
<evidence type="ECO:0000259" key="9">
    <source>
        <dbReference type="SMART" id="SM00656"/>
    </source>
</evidence>
<keyword evidence="1" id="KW-1015">Disulfide bond</keyword>
<dbReference type="HOGENOM" id="CLU_039498_0_0_6"/>
<dbReference type="GO" id="GO:0030570">
    <property type="term" value="F:pectate lyase activity"/>
    <property type="evidence" value="ECO:0007669"/>
    <property type="project" value="InterPro"/>
</dbReference>
<accession>A0A0C5VQ50</accession>
<dbReference type="Proteomes" id="UP000032266">
    <property type="component" value="Chromosome"/>
</dbReference>
<evidence type="ECO:0000259" key="8">
    <source>
        <dbReference type="SMART" id="SM00458"/>
    </source>
</evidence>
<dbReference type="OrthoDB" id="9146392at2"/>
<dbReference type="CDD" id="cd00161">
    <property type="entry name" value="beta-trefoil_Ricin-like"/>
    <property type="match status" value="1"/>
</dbReference>
<feature type="domain" description="Pectate lyase" evidence="9">
    <location>
        <begin position="278"/>
        <end position="477"/>
    </location>
</feature>
<keyword evidence="7" id="KW-0119">Carbohydrate metabolism</keyword>
<dbReference type="PANTHER" id="PTHR31683">
    <property type="entry name" value="PECTATE LYASE 18-RELATED"/>
    <property type="match status" value="1"/>
</dbReference>
<dbReference type="InterPro" id="IPR011050">
    <property type="entry name" value="Pectin_lyase_fold/virulence"/>
</dbReference>
<protein>
    <recommendedName>
        <fullName evidence="6">pectin lyase</fullName>
        <ecNumber evidence="6">4.2.2.10</ecNumber>
    </recommendedName>
</protein>
<dbReference type="InterPro" id="IPR000772">
    <property type="entry name" value="Ricin_B_lectin"/>
</dbReference>
<dbReference type="Pfam" id="PF00544">
    <property type="entry name" value="Pectate_lyase_4"/>
    <property type="match status" value="1"/>
</dbReference>
<dbReference type="RefSeq" id="WP_044617820.1">
    <property type="nucleotide sequence ID" value="NZ_CP007142.1"/>
</dbReference>
<evidence type="ECO:0000256" key="4">
    <source>
        <dbReference type="ARBA" id="ARBA00036818"/>
    </source>
</evidence>
<dbReference type="InterPro" id="IPR002022">
    <property type="entry name" value="Pec_lyase"/>
</dbReference>
<evidence type="ECO:0000256" key="6">
    <source>
        <dbReference type="ARBA" id="ARBA00039082"/>
    </source>
</evidence>
<evidence type="ECO:0000256" key="3">
    <source>
        <dbReference type="ARBA" id="ARBA00023239"/>
    </source>
</evidence>
<keyword evidence="11" id="KW-1185">Reference proteome</keyword>
<dbReference type="PROSITE" id="PS50231">
    <property type="entry name" value="RICIN_B_LECTIN"/>
    <property type="match status" value="1"/>
</dbReference>
<dbReference type="Gene3D" id="2.160.20.10">
    <property type="entry name" value="Single-stranded right-handed beta-helix, Pectin lyase-like"/>
    <property type="match status" value="1"/>
</dbReference>
<name>A0A0C5VQ50_9GAMM</name>
<dbReference type="SMART" id="SM00656">
    <property type="entry name" value="Amb_all"/>
    <property type="match status" value="1"/>
</dbReference>
<dbReference type="EC" id="4.2.2.10" evidence="6"/>
<organism evidence="10 11">
    <name type="scientific">Gynuella sunshinyii YC6258</name>
    <dbReference type="NCBI Taxonomy" id="1445510"/>
    <lineage>
        <taxon>Bacteria</taxon>
        <taxon>Pseudomonadati</taxon>
        <taxon>Pseudomonadota</taxon>
        <taxon>Gammaproteobacteria</taxon>
        <taxon>Oceanospirillales</taxon>
        <taxon>Saccharospirillaceae</taxon>
        <taxon>Gynuella</taxon>
    </lineage>
</organism>
<evidence type="ECO:0000256" key="5">
    <source>
        <dbReference type="ARBA" id="ARBA00037631"/>
    </source>
</evidence>
<dbReference type="KEGG" id="gsn:YC6258_03527"/>
<dbReference type="InterPro" id="IPR035992">
    <property type="entry name" value="Ricin_B-like_lectins"/>
</dbReference>
<dbReference type="EMBL" id="CP007142">
    <property type="protein sequence ID" value="AJQ95563.1"/>
    <property type="molecule type" value="Genomic_DNA"/>
</dbReference>
<dbReference type="Pfam" id="PF14200">
    <property type="entry name" value="RicinB_lectin_2"/>
    <property type="match status" value="1"/>
</dbReference>
<gene>
    <name evidence="10" type="ORF">YC6258_03527</name>
</gene>
<comment type="similarity">
    <text evidence="7">Belongs to the polysaccharide lyase 1 family.</text>
</comment>
<comment type="subcellular location">
    <subcellularLocation>
        <location evidence="7">Secreted</location>
    </subcellularLocation>
</comment>
<dbReference type="GO" id="GO:0005576">
    <property type="term" value="C:extracellular region"/>
    <property type="evidence" value="ECO:0007669"/>
    <property type="project" value="UniProtKB-SubCell"/>
</dbReference>
<dbReference type="GO" id="GO:0047490">
    <property type="term" value="F:pectin lyase activity"/>
    <property type="evidence" value="ECO:0007669"/>
    <property type="project" value="UniProtKB-EC"/>
</dbReference>
<evidence type="ECO:0000256" key="7">
    <source>
        <dbReference type="RuleBase" id="RU361173"/>
    </source>
</evidence>
<evidence type="ECO:0000313" key="10">
    <source>
        <dbReference type="EMBL" id="AJQ95563.1"/>
    </source>
</evidence>
<keyword evidence="7" id="KW-0624">Polysaccharide degradation</keyword>
<evidence type="ECO:0000256" key="2">
    <source>
        <dbReference type="ARBA" id="ARBA00023180"/>
    </source>
</evidence>
<sequence length="543" mass="59209">MEKSTSPGRWITSIGVRNAIAAIGVLVSSVVQAGNCIDMPVSGHTYTIINEGSGLALDVSGKSRNDGAGIIQWPDKNAPNQQWKLVDIGSGNWSIRAVHSDKSLDVYQWSKLDGAPIKQWSFGWGQNQKWKLNSTSNGAFKISSAYSKLLMTVKNADKGSTVYQNSDISTAFQNWYLNPVDGNCTRSTDVQAQLQPDGFASQTGPDGLVTTTGGGDVAPTVVRSCDALIQALSDDAARVVHIPDNTTIDCRTPDIVKQVCATQCPAYLDPNKFTYRFPVGNQTCLDLGSTTNQTVSKAVNSQRVLVKSHKTVLGLGSGSKVKGLSFVLPYSKNVILKNFAIEDVNPGLIEAGGGVYLDHASHVWLDHLSFSRISDGYVDMSSAKNVTLSWSHFDGHAPEISCDNQHPFVMFADNSTVTYHHNFYDTVGGRNPKLSGSGTRAHLYNNYWHKVTYYSTYASHGAQAKIEGNYYDDASRPHWNEPNASVRGYLDVDMDSNRYTGISTITDGRDSGDYVFGDVTLYPYTLDNVDQLPTRLLNQTGPQ</sequence>
<dbReference type="PANTHER" id="PTHR31683:SF67">
    <property type="entry name" value="PECTIN LYASE F-RELATED"/>
    <property type="match status" value="1"/>
</dbReference>